<dbReference type="Proteomes" id="UP000268093">
    <property type="component" value="Unassembled WGS sequence"/>
</dbReference>
<reference evidence="1 2" key="1">
    <citation type="journal article" date="2018" name="New Phytol.">
        <title>Phylogenomics of Endogonaceae and evolution of mycorrhizas within Mucoromycota.</title>
        <authorList>
            <person name="Chang Y."/>
            <person name="Desiro A."/>
            <person name="Na H."/>
            <person name="Sandor L."/>
            <person name="Lipzen A."/>
            <person name="Clum A."/>
            <person name="Barry K."/>
            <person name="Grigoriev I.V."/>
            <person name="Martin F.M."/>
            <person name="Stajich J.E."/>
            <person name="Smith M.E."/>
            <person name="Bonito G."/>
            <person name="Spatafora J.W."/>
        </authorList>
    </citation>
    <scope>NUCLEOTIDE SEQUENCE [LARGE SCALE GENOMIC DNA]</scope>
    <source>
        <strain evidence="1 2">GMNB39</strain>
    </source>
</reference>
<organism evidence="1 2">
    <name type="scientific">Jimgerdemannia flammicorona</name>
    <dbReference type="NCBI Taxonomy" id="994334"/>
    <lineage>
        <taxon>Eukaryota</taxon>
        <taxon>Fungi</taxon>
        <taxon>Fungi incertae sedis</taxon>
        <taxon>Mucoromycota</taxon>
        <taxon>Mucoromycotina</taxon>
        <taxon>Endogonomycetes</taxon>
        <taxon>Endogonales</taxon>
        <taxon>Endogonaceae</taxon>
        <taxon>Jimgerdemannia</taxon>
    </lineage>
</organism>
<evidence type="ECO:0000313" key="1">
    <source>
        <dbReference type="EMBL" id="RUO95868.1"/>
    </source>
</evidence>
<keyword evidence="2" id="KW-1185">Reference proteome</keyword>
<name>A0A432ZZI4_9FUNG</name>
<feature type="non-terminal residue" evidence="1">
    <location>
        <position position="228"/>
    </location>
</feature>
<comment type="caution">
    <text evidence="1">The sequence shown here is derived from an EMBL/GenBank/DDBJ whole genome shotgun (WGS) entry which is preliminary data.</text>
</comment>
<dbReference type="AlphaFoldDB" id="A0A432ZZI4"/>
<dbReference type="OrthoDB" id="2408826at2759"/>
<protein>
    <submittedName>
        <fullName evidence="1">Uncharacterized protein</fullName>
    </submittedName>
</protein>
<accession>A0A432ZZI4</accession>
<dbReference type="EMBL" id="RBNI01025150">
    <property type="protein sequence ID" value="RUO95868.1"/>
    <property type="molecule type" value="Genomic_DNA"/>
</dbReference>
<evidence type="ECO:0000313" key="2">
    <source>
        <dbReference type="Proteomes" id="UP000268093"/>
    </source>
</evidence>
<sequence length="228" mass="25974">MLKNQENKKIWEISRRIASLNEESNLVDLELAIDKKKGLQAGLKIARRGFQLYSDIEFDTEERERKWARTDCHTCRPTKISSSIQAKTVEQLTSDEDQRSIIGSHEDNSGFYHSEFDLEGEERVEGMESDIEDEEVQEVAGVVDAVPELISSSSLVSVLKKHCAKPRTSKFDPARSFILDLTPTSKIINEFSSDEWTKLLTNKCVKASRYHHEIETITNKLFGPVGVR</sequence>
<gene>
    <name evidence="1" type="ORF">BC936DRAFT_143048</name>
</gene>
<proteinExistence type="predicted"/>